<dbReference type="eggNOG" id="KOG0155">
    <property type="taxonomic scope" value="Eukaryota"/>
</dbReference>
<feature type="compositionally biased region" description="Acidic residues" evidence="2">
    <location>
        <begin position="140"/>
        <end position="153"/>
    </location>
</feature>
<dbReference type="OMA" id="MLKSTYT"/>
<dbReference type="PANTHER" id="PTHR15377">
    <property type="entry name" value="TRANSCRIPTION ELONGATION REGULATOR 1"/>
    <property type="match status" value="1"/>
</dbReference>
<name>F9X844_ZYMTI</name>
<dbReference type="RefSeq" id="XP_003852816.1">
    <property type="nucleotide sequence ID" value="XM_003852768.1"/>
</dbReference>
<dbReference type="Gene3D" id="1.10.10.440">
    <property type="entry name" value="FF domain"/>
    <property type="match status" value="1"/>
</dbReference>
<feature type="compositionally biased region" description="Acidic residues" evidence="2">
    <location>
        <begin position="110"/>
        <end position="129"/>
    </location>
</feature>
<evidence type="ECO:0000256" key="2">
    <source>
        <dbReference type="SAM" id="MobiDB-lite"/>
    </source>
</evidence>
<dbReference type="GO" id="GO:0070063">
    <property type="term" value="F:RNA polymerase binding"/>
    <property type="evidence" value="ECO:0007669"/>
    <property type="project" value="InterPro"/>
</dbReference>
<dbReference type="EMBL" id="CM001199">
    <property type="protein sequence ID" value="EGP87792.1"/>
    <property type="molecule type" value="Genomic_DNA"/>
</dbReference>
<gene>
    <name evidence="4" type="ORF">MYCGRDRAFT_13283</name>
</gene>
<dbReference type="InterPro" id="IPR036517">
    <property type="entry name" value="FF_domain_sf"/>
</dbReference>
<dbReference type="InterPro" id="IPR002713">
    <property type="entry name" value="FF_domain"/>
</dbReference>
<dbReference type="Gene3D" id="2.20.70.10">
    <property type="match status" value="1"/>
</dbReference>
<dbReference type="PANTHER" id="PTHR15377:SF3">
    <property type="entry name" value="WW DOMAIN-CONTAINING PROTEIN"/>
    <property type="match status" value="1"/>
</dbReference>
<evidence type="ECO:0000313" key="5">
    <source>
        <dbReference type="Proteomes" id="UP000008062"/>
    </source>
</evidence>
<dbReference type="FunFam" id="2.20.70.10:FF:000049">
    <property type="entry name" value="Transcription elongation regulator 1-like"/>
    <property type="match status" value="1"/>
</dbReference>
<feature type="non-terminal residue" evidence="4">
    <location>
        <position position="462"/>
    </location>
</feature>
<dbReference type="OrthoDB" id="410044at2759"/>
<evidence type="ECO:0000256" key="1">
    <source>
        <dbReference type="ARBA" id="ARBA00022737"/>
    </source>
</evidence>
<keyword evidence="1" id="KW-0677">Repeat</keyword>
<reference evidence="4 5" key="1">
    <citation type="journal article" date="2011" name="PLoS Genet.">
        <title>Finished genome of the fungal wheat pathogen Mycosphaerella graminicola reveals dispensome structure, chromosome plasticity, and stealth pathogenesis.</title>
        <authorList>
            <person name="Goodwin S.B."/>
            <person name="Ben M'barek S."/>
            <person name="Dhillon B."/>
            <person name="Wittenberg A.H.J."/>
            <person name="Crane C.F."/>
            <person name="Hane J.K."/>
            <person name="Foster A.J."/>
            <person name="Van der Lee T.A.J."/>
            <person name="Grimwood J."/>
            <person name="Aerts A."/>
            <person name="Antoniw J."/>
            <person name="Bailey A."/>
            <person name="Bluhm B."/>
            <person name="Bowler J."/>
            <person name="Bristow J."/>
            <person name="van der Burgt A."/>
            <person name="Canto-Canche B."/>
            <person name="Churchill A.C.L."/>
            <person name="Conde-Ferraez L."/>
            <person name="Cools H.J."/>
            <person name="Coutinho P.M."/>
            <person name="Csukai M."/>
            <person name="Dehal P."/>
            <person name="De Wit P."/>
            <person name="Donzelli B."/>
            <person name="van de Geest H.C."/>
            <person name="van Ham R.C.H.J."/>
            <person name="Hammond-Kosack K.E."/>
            <person name="Henrissat B."/>
            <person name="Kilian A."/>
            <person name="Kobayashi A.K."/>
            <person name="Koopmann E."/>
            <person name="Kourmpetis Y."/>
            <person name="Kuzniar A."/>
            <person name="Lindquist E."/>
            <person name="Lombard V."/>
            <person name="Maliepaard C."/>
            <person name="Martins N."/>
            <person name="Mehrabi R."/>
            <person name="Nap J.P.H."/>
            <person name="Ponomarenko A."/>
            <person name="Rudd J.J."/>
            <person name="Salamov A."/>
            <person name="Schmutz J."/>
            <person name="Schouten H.J."/>
            <person name="Shapiro H."/>
            <person name="Stergiopoulos I."/>
            <person name="Torriani S.F.F."/>
            <person name="Tu H."/>
            <person name="de Vries R.P."/>
            <person name="Waalwijk C."/>
            <person name="Ware S.B."/>
            <person name="Wiebenga A."/>
            <person name="Zwiers L.-H."/>
            <person name="Oliver R.P."/>
            <person name="Grigoriev I.V."/>
            <person name="Kema G.H.J."/>
        </authorList>
    </citation>
    <scope>NUCLEOTIDE SEQUENCE [LARGE SCALE GENOMIC DNA]</scope>
    <source>
        <strain evidence="5">CBS 115943 / IPO323</strain>
    </source>
</reference>
<evidence type="ECO:0000259" key="3">
    <source>
        <dbReference type="Pfam" id="PF01846"/>
    </source>
</evidence>
<dbReference type="GeneID" id="13400855"/>
<proteinExistence type="predicted"/>
<dbReference type="SUPFAM" id="SSF81698">
    <property type="entry name" value="FF domain"/>
    <property type="match status" value="1"/>
</dbReference>
<dbReference type="GO" id="GO:0003712">
    <property type="term" value="F:transcription coregulator activity"/>
    <property type="evidence" value="ECO:0007669"/>
    <property type="project" value="TreeGrafter"/>
</dbReference>
<feature type="compositionally biased region" description="Basic and acidic residues" evidence="2">
    <location>
        <begin position="413"/>
        <end position="443"/>
    </location>
</feature>
<dbReference type="GO" id="GO:0005634">
    <property type="term" value="C:nucleus"/>
    <property type="evidence" value="ECO:0007669"/>
    <property type="project" value="TreeGrafter"/>
</dbReference>
<organism evidence="4 5">
    <name type="scientific">Zymoseptoria tritici (strain CBS 115943 / IPO323)</name>
    <name type="common">Speckled leaf blotch fungus</name>
    <name type="synonym">Septoria tritici</name>
    <dbReference type="NCBI Taxonomy" id="336722"/>
    <lineage>
        <taxon>Eukaryota</taxon>
        <taxon>Fungi</taxon>
        <taxon>Dikarya</taxon>
        <taxon>Ascomycota</taxon>
        <taxon>Pezizomycotina</taxon>
        <taxon>Dothideomycetes</taxon>
        <taxon>Dothideomycetidae</taxon>
        <taxon>Mycosphaerellales</taxon>
        <taxon>Mycosphaerellaceae</taxon>
        <taxon>Zymoseptoria</taxon>
    </lineage>
</organism>
<dbReference type="InParanoid" id="F9X844"/>
<dbReference type="Pfam" id="PF01846">
    <property type="entry name" value="FF"/>
    <property type="match status" value="1"/>
</dbReference>
<dbReference type="Proteomes" id="UP000008062">
    <property type="component" value="Chromosome 4"/>
</dbReference>
<dbReference type="AlphaFoldDB" id="F9X844"/>
<dbReference type="InterPro" id="IPR045148">
    <property type="entry name" value="TCRG1-like"/>
</dbReference>
<keyword evidence="5" id="KW-1185">Reference proteome</keyword>
<dbReference type="HOGENOM" id="CLU_013872_1_0_1"/>
<feature type="compositionally biased region" description="Basic and acidic residues" evidence="2">
    <location>
        <begin position="66"/>
        <end position="106"/>
    </location>
</feature>
<feature type="domain" description="FF" evidence="3">
    <location>
        <begin position="200"/>
        <end position="249"/>
    </location>
</feature>
<feature type="compositionally biased region" description="Basic and acidic residues" evidence="2">
    <location>
        <begin position="395"/>
        <end position="406"/>
    </location>
</feature>
<feature type="region of interest" description="Disordered" evidence="2">
    <location>
        <begin position="65"/>
        <end position="153"/>
    </location>
</feature>
<sequence length="462" mass="54317">RGGYHDRRDREDRPKSKHILPGYEPWVLVRTRLRRRFVHNTETKESFWHIPQDVMPGVVEFEEWEKDQKEKAENARWAEEQLKEMREKSKATEVNEAADKEGRFGYDSDGSYEEVEVTDSEGEEREDDGGTGNDTQVQDAEAEQPADDGPVEFGEDDIAWQLAQMGEDYGLDPGEYGDAEEEEWAEGAEGLPLTNDDAANLFRDLLDDYRISPFTPWDKIIADETDASIINDDRYTVLPNMRARKEVFDIWVKDKAAQIKEERAAMEKQDPRIPYLAFLHSKATPKLYWPEFKRKYKREAELNDRKLGDKDREKLYRDHINRLKLPESTRKADLQTLMKSLPLKALNRETRLEALPQQLLSHLHYVSLPAGTRDPIIEDHIRKLPPPPEDGDLSDEQRIEEEQRRDERRRREKALAERERKVEEERRRAEKDGARARRDLREEERELQRAMAVYNRGLKSHL</sequence>
<evidence type="ECO:0000313" key="4">
    <source>
        <dbReference type="EMBL" id="EGP87792.1"/>
    </source>
</evidence>
<dbReference type="STRING" id="336722.F9X844"/>
<protein>
    <recommendedName>
        <fullName evidence="3">FF domain-containing protein</fullName>
    </recommendedName>
</protein>
<feature type="non-terminal residue" evidence="4">
    <location>
        <position position="1"/>
    </location>
</feature>
<accession>F9X844</accession>
<feature type="region of interest" description="Disordered" evidence="2">
    <location>
        <begin position="378"/>
        <end position="443"/>
    </location>
</feature>
<dbReference type="KEGG" id="ztr:MYCGRDRAFT_13283"/>